<evidence type="ECO:0000313" key="2">
    <source>
        <dbReference type="EMBL" id="MBD2344519.1"/>
    </source>
</evidence>
<comment type="caution">
    <text evidence="2">The sequence shown here is derived from an EMBL/GenBank/DDBJ whole genome shotgun (WGS) entry which is preliminary data.</text>
</comment>
<evidence type="ECO:0000256" key="1">
    <source>
        <dbReference type="SAM" id="MobiDB-lite"/>
    </source>
</evidence>
<sequence>MNTNFSKLRKSTELFSAVCGGLLIGISAIPQSVSAQQPVYQQPTVQPSSQVNPCPRIFYEQPHNNRVAVPQGCPPNAFTQRLIEQGLLPQSSVPATPTADQIRLGVGGETDSPLNPNPRIFREAPYGRSQRGLQTEGFYQPGVQPSQQSIAPGVGQSTVPVSPLPLPSQQQSPSTRIAVASGRVSVRLINDSGANVTYQVIGDTAPRSLQGRSDVTLQGLTAPVTVTFQREDGGLLEATPQPSTQSGVLELRLRETTDVGQDRTALRIENNGSVFLN</sequence>
<feature type="compositionally biased region" description="Low complexity" evidence="1">
    <location>
        <begin position="156"/>
        <end position="174"/>
    </location>
</feature>
<feature type="region of interest" description="Disordered" evidence="1">
    <location>
        <begin position="141"/>
        <end position="174"/>
    </location>
</feature>
<name>A0ABR8CQ55_9NOST</name>
<accession>A0ABR8CQ55</accession>
<evidence type="ECO:0008006" key="4">
    <source>
        <dbReference type="Google" id="ProtNLM"/>
    </source>
</evidence>
<dbReference type="RefSeq" id="WP_190406970.1">
    <property type="nucleotide sequence ID" value="NZ_JACJRF010000013.1"/>
</dbReference>
<gene>
    <name evidence="2" type="ORF">H6G18_10200</name>
</gene>
<reference evidence="2 3" key="1">
    <citation type="journal article" date="2020" name="ISME J.">
        <title>Comparative genomics reveals insights into cyanobacterial evolution and habitat adaptation.</title>
        <authorList>
            <person name="Chen M.Y."/>
            <person name="Teng W.K."/>
            <person name="Zhao L."/>
            <person name="Hu C.X."/>
            <person name="Zhou Y.K."/>
            <person name="Han B.P."/>
            <person name="Song L.R."/>
            <person name="Shu W.S."/>
        </authorList>
    </citation>
    <scope>NUCLEOTIDE SEQUENCE [LARGE SCALE GENOMIC DNA]</scope>
    <source>
        <strain evidence="2 3">FACHB-260</strain>
    </source>
</reference>
<evidence type="ECO:0000313" key="3">
    <source>
        <dbReference type="Proteomes" id="UP000607281"/>
    </source>
</evidence>
<keyword evidence="3" id="KW-1185">Reference proteome</keyword>
<proteinExistence type="predicted"/>
<organism evidence="2 3">
    <name type="scientific">Anabaena subtropica FACHB-260</name>
    <dbReference type="NCBI Taxonomy" id="2692884"/>
    <lineage>
        <taxon>Bacteria</taxon>
        <taxon>Bacillati</taxon>
        <taxon>Cyanobacteriota</taxon>
        <taxon>Cyanophyceae</taxon>
        <taxon>Nostocales</taxon>
        <taxon>Nostocaceae</taxon>
        <taxon>Anabaena</taxon>
    </lineage>
</organism>
<dbReference type="EMBL" id="JACJRF010000013">
    <property type="protein sequence ID" value="MBD2344519.1"/>
    <property type="molecule type" value="Genomic_DNA"/>
</dbReference>
<protein>
    <recommendedName>
        <fullName evidence="4">AMIN domain-containing protein</fullName>
    </recommendedName>
</protein>
<dbReference type="Proteomes" id="UP000607281">
    <property type="component" value="Unassembled WGS sequence"/>
</dbReference>